<dbReference type="Proteomes" id="UP000190460">
    <property type="component" value="Unassembled WGS sequence"/>
</dbReference>
<name>A0A1T4W4U5_9GAMM</name>
<evidence type="ECO:0000313" key="3">
    <source>
        <dbReference type="EMBL" id="SKA72344.1"/>
    </source>
</evidence>
<dbReference type="EMBL" id="FUYB01000003">
    <property type="protein sequence ID" value="SKA72344.1"/>
    <property type="molecule type" value="Genomic_DNA"/>
</dbReference>
<sequence>MSALYLSQITTGRRKPSAVMAGRIAKATGFKVSLESLRPDIYQVFKEQGAIQQETPKNGSTDDASDDVTPPAEVGGTVQSASSEGA</sequence>
<feature type="compositionally biased region" description="Polar residues" evidence="1">
    <location>
        <begin position="77"/>
        <end position="86"/>
    </location>
</feature>
<evidence type="ECO:0000256" key="1">
    <source>
        <dbReference type="SAM" id="MobiDB-lite"/>
    </source>
</evidence>
<proteinExistence type="predicted"/>
<feature type="region of interest" description="Disordered" evidence="1">
    <location>
        <begin position="47"/>
        <end position="86"/>
    </location>
</feature>
<organism evidence="3 4">
    <name type="scientific">Thiothrix eikelboomii</name>
    <dbReference type="NCBI Taxonomy" id="92487"/>
    <lineage>
        <taxon>Bacteria</taxon>
        <taxon>Pseudomonadati</taxon>
        <taxon>Pseudomonadota</taxon>
        <taxon>Gammaproteobacteria</taxon>
        <taxon>Thiotrichales</taxon>
        <taxon>Thiotrichaceae</taxon>
        <taxon>Thiothrix</taxon>
    </lineage>
</organism>
<dbReference type="STRING" id="92487.SAMN02745130_01040"/>
<dbReference type="AlphaFoldDB" id="A0A1T4W4U5"/>
<reference evidence="4" key="1">
    <citation type="submission" date="2017-02" db="EMBL/GenBank/DDBJ databases">
        <authorList>
            <person name="Varghese N."/>
            <person name="Submissions S."/>
        </authorList>
    </citation>
    <scope>NUCLEOTIDE SEQUENCE [LARGE SCALE GENOMIC DNA]</scope>
    <source>
        <strain evidence="4">ATCC 49788</strain>
    </source>
</reference>
<protein>
    <recommendedName>
        <fullName evidence="2">HTH cro/C1-type domain-containing protein</fullName>
    </recommendedName>
</protein>
<accession>A0A1T4W4U5</accession>
<feature type="domain" description="HTH cro/C1-type" evidence="2">
    <location>
        <begin position="5"/>
        <end position="37"/>
    </location>
</feature>
<keyword evidence="4" id="KW-1185">Reference proteome</keyword>
<evidence type="ECO:0000313" key="4">
    <source>
        <dbReference type="Proteomes" id="UP000190460"/>
    </source>
</evidence>
<evidence type="ECO:0000259" key="2">
    <source>
        <dbReference type="PROSITE" id="PS50943"/>
    </source>
</evidence>
<dbReference type="InterPro" id="IPR001387">
    <property type="entry name" value="Cro/C1-type_HTH"/>
</dbReference>
<gene>
    <name evidence="3" type="ORF">SAMN02745130_01040</name>
</gene>
<feature type="compositionally biased region" description="Polar residues" evidence="1">
    <location>
        <begin position="50"/>
        <end position="62"/>
    </location>
</feature>
<dbReference type="PROSITE" id="PS50943">
    <property type="entry name" value="HTH_CROC1"/>
    <property type="match status" value="1"/>
</dbReference>